<sequence>MSNDHHHSTTPNNPNPCPQAEEWKNKGNSYFKSKKFKQASECYQKAIELEPHHAIYHCNLSAAWIGLQNYHGAIESAERAAQLDPLYDKAYVRWIQSLVELMKGDKALQVLIRFYETFKSHNKLTIELEKVMEQKALDVKKALIKKHDRVKKFSVLLQQGKPVAAIPGSNLSEYIANAALFRKLYPYATSRSKIPDPKRILTTEHVMELTQAFELEKPKIKHFSAAKKILNKLMNPSNRENTITGGNFRQAGGCVDDKYIKDRVTWYLVTFPAPQHVDAIACEKYTTEKTASIRPYSCQIYEDTPGYTIKPCYASSMSRWSDSKCLPVKHPKFSYALEIISSLCDLIVTTFDASHGQAFLPEQLVISCTDYMKSVTEAMVNYIILQHLPAFPCVVQASRDELPLSIQQTVHDFRSIMPIHAGHIPHPYVAQKGIREMCVERGQNFTHEFGRSLFGALADLAELRPWRIFSTDFAIYVTIRHSKFFENKPFNTPNLPYLLEKRGIGIEGLDFMDGKNERIICVMGHTDPNSSGFSILNDLESFLTFIPMPHAIDACPSVQYTPKDLIAHDDLDDIKAYDWPIYKGDSREFYPMIATILKNFFWTQDASKIQRCDLRELKWIEAAVRGLCAFIRKRCAHGHPVVNSPFEIVIDTHDGEATVKILVKREYFPNRTAEKTQKKYQSALDEIGRQFDAMVQEKQRQMREEEKKFNEKLDATSSATTSSTKKSSQKQEPPTTTTTEKKCCACCGAKKSATTKLFVCGACKSVLYCSRECQQKDWPQHKQVCKK</sequence>
<dbReference type="PROSITE" id="PS50005">
    <property type="entry name" value="TPR"/>
    <property type="match status" value="1"/>
</dbReference>
<evidence type="ECO:0000259" key="9">
    <source>
        <dbReference type="PROSITE" id="PS50865"/>
    </source>
</evidence>
<dbReference type="SUPFAM" id="SSF48452">
    <property type="entry name" value="TPR-like"/>
    <property type="match status" value="1"/>
</dbReference>
<keyword evidence="11" id="KW-1185">Reference proteome</keyword>
<keyword evidence="3 6" id="KW-0863">Zinc-finger</keyword>
<dbReference type="PANTHER" id="PTHR45831:SF2">
    <property type="entry name" value="LD24721P"/>
    <property type="match status" value="1"/>
</dbReference>
<dbReference type="GO" id="GO:0072380">
    <property type="term" value="C:TRC complex"/>
    <property type="evidence" value="ECO:0007669"/>
    <property type="project" value="TreeGrafter"/>
</dbReference>
<dbReference type="EMBL" id="PYSW02000053">
    <property type="protein sequence ID" value="KAG2373566.1"/>
    <property type="molecule type" value="Genomic_DNA"/>
</dbReference>
<accession>A0AA88KEW1</accession>
<feature type="compositionally biased region" description="Low complexity" evidence="8">
    <location>
        <begin position="715"/>
        <end position="726"/>
    </location>
</feature>
<dbReference type="Gene3D" id="6.10.140.2220">
    <property type="match status" value="1"/>
</dbReference>
<dbReference type="Proteomes" id="UP000816034">
    <property type="component" value="Unassembled WGS sequence"/>
</dbReference>
<feature type="domain" description="MYND-type" evidence="9">
    <location>
        <begin position="744"/>
        <end position="785"/>
    </location>
</feature>
<dbReference type="PROSITE" id="PS50293">
    <property type="entry name" value="TPR_REGION"/>
    <property type="match status" value="1"/>
</dbReference>
<dbReference type="PROSITE" id="PS50865">
    <property type="entry name" value="ZF_MYND_2"/>
    <property type="match status" value="1"/>
</dbReference>
<evidence type="ECO:0000256" key="5">
    <source>
        <dbReference type="ARBA" id="ARBA00022833"/>
    </source>
</evidence>
<feature type="region of interest" description="Disordered" evidence="8">
    <location>
        <begin position="696"/>
        <end position="739"/>
    </location>
</feature>
<dbReference type="SMART" id="SM00028">
    <property type="entry name" value="TPR"/>
    <property type="match status" value="2"/>
</dbReference>
<evidence type="ECO:0000256" key="4">
    <source>
        <dbReference type="ARBA" id="ARBA00022803"/>
    </source>
</evidence>
<proteinExistence type="predicted"/>
<feature type="region of interest" description="Disordered" evidence="8">
    <location>
        <begin position="1"/>
        <end position="23"/>
    </location>
</feature>
<dbReference type="Pfam" id="PF01753">
    <property type="entry name" value="zf-MYND"/>
    <property type="match status" value="1"/>
</dbReference>
<dbReference type="GO" id="GO:0006620">
    <property type="term" value="P:post-translational protein targeting to endoplasmic reticulum membrane"/>
    <property type="evidence" value="ECO:0007669"/>
    <property type="project" value="TreeGrafter"/>
</dbReference>
<dbReference type="InterPro" id="IPR011990">
    <property type="entry name" value="TPR-like_helical_dom_sf"/>
</dbReference>
<dbReference type="GeneID" id="68104483"/>
<keyword evidence="4 7" id="KW-0802">TPR repeat</keyword>
<dbReference type="InterPro" id="IPR002893">
    <property type="entry name" value="Znf_MYND"/>
</dbReference>
<evidence type="ECO:0000256" key="6">
    <source>
        <dbReference type="PROSITE-ProRule" id="PRU00134"/>
    </source>
</evidence>
<organism evidence="10 11">
    <name type="scientific">Naegleria lovaniensis</name>
    <name type="common">Amoeba</name>
    <dbReference type="NCBI Taxonomy" id="51637"/>
    <lineage>
        <taxon>Eukaryota</taxon>
        <taxon>Discoba</taxon>
        <taxon>Heterolobosea</taxon>
        <taxon>Tetramitia</taxon>
        <taxon>Eutetramitia</taxon>
        <taxon>Vahlkampfiidae</taxon>
        <taxon>Naegleria</taxon>
    </lineage>
</organism>
<evidence type="ECO:0000256" key="8">
    <source>
        <dbReference type="SAM" id="MobiDB-lite"/>
    </source>
</evidence>
<dbReference type="SUPFAM" id="SSF144232">
    <property type="entry name" value="HIT/MYND zinc finger-like"/>
    <property type="match status" value="1"/>
</dbReference>
<dbReference type="Pfam" id="PF00515">
    <property type="entry name" value="TPR_1"/>
    <property type="match status" value="1"/>
</dbReference>
<protein>
    <recommendedName>
        <fullName evidence="9">MYND-type domain-containing protein</fullName>
    </recommendedName>
</protein>
<dbReference type="PANTHER" id="PTHR45831">
    <property type="entry name" value="LD24721P"/>
    <property type="match status" value="1"/>
</dbReference>
<dbReference type="InterPro" id="IPR019734">
    <property type="entry name" value="TPR_rpt"/>
</dbReference>
<evidence type="ECO:0000256" key="1">
    <source>
        <dbReference type="ARBA" id="ARBA00022723"/>
    </source>
</evidence>
<name>A0AA88KEW1_NAELO</name>
<evidence type="ECO:0000313" key="11">
    <source>
        <dbReference type="Proteomes" id="UP000816034"/>
    </source>
</evidence>
<comment type="caution">
    <text evidence="10">The sequence shown here is derived from an EMBL/GenBank/DDBJ whole genome shotgun (WGS) entry which is preliminary data.</text>
</comment>
<dbReference type="RefSeq" id="XP_044542740.1">
    <property type="nucleotide sequence ID" value="XM_044687751.1"/>
</dbReference>
<dbReference type="GO" id="GO:0060090">
    <property type="term" value="F:molecular adaptor activity"/>
    <property type="evidence" value="ECO:0007669"/>
    <property type="project" value="TreeGrafter"/>
</dbReference>
<evidence type="ECO:0000256" key="3">
    <source>
        <dbReference type="ARBA" id="ARBA00022771"/>
    </source>
</evidence>
<keyword evidence="5" id="KW-0862">Zinc</keyword>
<evidence type="ECO:0000256" key="7">
    <source>
        <dbReference type="PROSITE-ProRule" id="PRU00339"/>
    </source>
</evidence>
<dbReference type="GO" id="GO:0016020">
    <property type="term" value="C:membrane"/>
    <property type="evidence" value="ECO:0007669"/>
    <property type="project" value="TreeGrafter"/>
</dbReference>
<feature type="repeat" description="TPR" evidence="7">
    <location>
        <begin position="20"/>
        <end position="53"/>
    </location>
</feature>
<feature type="compositionally biased region" description="Basic and acidic residues" evidence="8">
    <location>
        <begin position="696"/>
        <end position="714"/>
    </location>
</feature>
<dbReference type="Gene3D" id="1.25.40.10">
    <property type="entry name" value="Tetratricopeptide repeat domain"/>
    <property type="match status" value="1"/>
</dbReference>
<gene>
    <name evidence="10" type="ORF">C9374_012029</name>
</gene>
<dbReference type="GO" id="GO:0008270">
    <property type="term" value="F:zinc ion binding"/>
    <property type="evidence" value="ECO:0007669"/>
    <property type="project" value="UniProtKB-KW"/>
</dbReference>
<keyword evidence="1" id="KW-0479">Metal-binding</keyword>
<keyword evidence="2" id="KW-0677">Repeat</keyword>
<evidence type="ECO:0000313" key="10">
    <source>
        <dbReference type="EMBL" id="KAG2373566.1"/>
    </source>
</evidence>
<reference evidence="10 11" key="1">
    <citation type="journal article" date="2018" name="BMC Genomics">
        <title>The genome of Naegleria lovaniensis, the basis for a comparative approach to unravel pathogenicity factors of the human pathogenic amoeba N. fowleri.</title>
        <authorList>
            <person name="Liechti N."/>
            <person name="Schurch N."/>
            <person name="Bruggmann R."/>
            <person name="Wittwer M."/>
        </authorList>
    </citation>
    <scope>NUCLEOTIDE SEQUENCE [LARGE SCALE GENOMIC DNA]</scope>
    <source>
        <strain evidence="10 11">ATCC 30569</strain>
    </source>
</reference>
<dbReference type="AlphaFoldDB" id="A0AA88KEW1"/>
<dbReference type="InterPro" id="IPR047150">
    <property type="entry name" value="SGT"/>
</dbReference>
<evidence type="ECO:0000256" key="2">
    <source>
        <dbReference type="ARBA" id="ARBA00022737"/>
    </source>
</evidence>